<name>A0A563VIS3_9CYAN</name>
<dbReference type="EMBL" id="CAACVJ010000003">
    <property type="protein sequence ID" value="VEP11334.1"/>
    <property type="molecule type" value="Genomic_DNA"/>
</dbReference>
<proteinExistence type="predicted"/>
<dbReference type="AlphaFoldDB" id="A0A563VIS3"/>
<reference evidence="2 3" key="1">
    <citation type="submission" date="2019-01" db="EMBL/GenBank/DDBJ databases">
        <authorList>
            <person name="Brito A."/>
        </authorList>
    </citation>
    <scope>NUCLEOTIDE SEQUENCE [LARGE SCALE GENOMIC DNA]</scope>
    <source>
        <strain evidence="2">1</strain>
    </source>
</reference>
<accession>A0A563VIS3</accession>
<sequence>MTEKIWLQPRIIAYTQILLDNFNHLLGYQLISRKEDTKEQAKALFKADFVVVSHGIQTDPILNYGNQTALDLWVMDWADFTQTPSRLTAEPMNRSERAAMLEPAKIRGYIDNYQGVRIASTGQKFYIKQAIIWNLVDSLGNKCGQAATFSDWETIE</sequence>
<dbReference type="InterPro" id="IPR013978">
    <property type="entry name" value="MEKHLA"/>
</dbReference>
<evidence type="ECO:0000313" key="2">
    <source>
        <dbReference type="EMBL" id="VEP11334.1"/>
    </source>
</evidence>
<dbReference type="OrthoDB" id="9794448at2"/>
<evidence type="ECO:0000259" key="1">
    <source>
        <dbReference type="Pfam" id="PF08670"/>
    </source>
</evidence>
<protein>
    <submittedName>
        <fullName evidence="2">MEKHLA domain-containing protein</fullName>
    </submittedName>
</protein>
<keyword evidence="3" id="KW-1185">Reference proteome</keyword>
<dbReference type="Pfam" id="PF08670">
    <property type="entry name" value="MEKHLA"/>
    <property type="match status" value="1"/>
</dbReference>
<gene>
    <name evidence="2" type="ORF">H1P_1000005</name>
</gene>
<organism evidence="2 3">
    <name type="scientific">Hyella patelloides LEGE 07179</name>
    <dbReference type="NCBI Taxonomy" id="945734"/>
    <lineage>
        <taxon>Bacteria</taxon>
        <taxon>Bacillati</taxon>
        <taxon>Cyanobacteriota</taxon>
        <taxon>Cyanophyceae</taxon>
        <taxon>Pleurocapsales</taxon>
        <taxon>Hyellaceae</taxon>
        <taxon>Hyella</taxon>
    </lineage>
</organism>
<dbReference type="Proteomes" id="UP000320055">
    <property type="component" value="Unassembled WGS sequence"/>
</dbReference>
<evidence type="ECO:0000313" key="3">
    <source>
        <dbReference type="Proteomes" id="UP000320055"/>
    </source>
</evidence>
<feature type="domain" description="MEKHLA" evidence="1">
    <location>
        <begin position="14"/>
        <end position="153"/>
    </location>
</feature>
<dbReference type="RefSeq" id="WP_144868618.1">
    <property type="nucleotide sequence ID" value="NZ_LR213856.1"/>
</dbReference>